<proteinExistence type="predicted"/>
<organism evidence="1 2">
    <name type="scientific">Gigaspora margarita</name>
    <dbReference type="NCBI Taxonomy" id="4874"/>
    <lineage>
        <taxon>Eukaryota</taxon>
        <taxon>Fungi</taxon>
        <taxon>Fungi incertae sedis</taxon>
        <taxon>Mucoromycota</taxon>
        <taxon>Glomeromycotina</taxon>
        <taxon>Glomeromycetes</taxon>
        <taxon>Diversisporales</taxon>
        <taxon>Gigasporaceae</taxon>
        <taxon>Gigaspora</taxon>
    </lineage>
</organism>
<name>A0ABN7VJ58_GIGMA</name>
<evidence type="ECO:0000313" key="2">
    <source>
        <dbReference type="Proteomes" id="UP000789901"/>
    </source>
</evidence>
<keyword evidence="2" id="KW-1185">Reference proteome</keyword>
<dbReference type="Proteomes" id="UP000789901">
    <property type="component" value="Unassembled WGS sequence"/>
</dbReference>
<dbReference type="Gene3D" id="1.25.40.10">
    <property type="entry name" value="Tetratricopeptide repeat domain"/>
    <property type="match status" value="1"/>
</dbReference>
<gene>
    <name evidence="1" type="ORF">GMARGA_LOCUS19281</name>
</gene>
<dbReference type="InterPro" id="IPR011990">
    <property type="entry name" value="TPR-like_helical_dom_sf"/>
</dbReference>
<evidence type="ECO:0000313" key="1">
    <source>
        <dbReference type="EMBL" id="CAG8777673.1"/>
    </source>
</evidence>
<sequence length="63" mass="7290">MGKYKEAFDEFVTLDDFKPKCELDKLEQAEAYCNRAALNKIFENYDEAAADLRKANDLVPKIE</sequence>
<protein>
    <submittedName>
        <fullName evidence="1">38809_t:CDS:1</fullName>
    </submittedName>
</protein>
<feature type="non-terminal residue" evidence="1">
    <location>
        <position position="63"/>
    </location>
</feature>
<comment type="caution">
    <text evidence="1">The sequence shown here is derived from an EMBL/GenBank/DDBJ whole genome shotgun (WGS) entry which is preliminary data.</text>
</comment>
<dbReference type="SUPFAM" id="SSF48452">
    <property type="entry name" value="TPR-like"/>
    <property type="match status" value="1"/>
</dbReference>
<reference evidence="1 2" key="1">
    <citation type="submission" date="2021-06" db="EMBL/GenBank/DDBJ databases">
        <authorList>
            <person name="Kallberg Y."/>
            <person name="Tangrot J."/>
            <person name="Rosling A."/>
        </authorList>
    </citation>
    <scope>NUCLEOTIDE SEQUENCE [LARGE SCALE GENOMIC DNA]</scope>
    <source>
        <strain evidence="1 2">120-4 pot B 10/14</strain>
    </source>
</reference>
<accession>A0ABN7VJ58</accession>
<dbReference type="EMBL" id="CAJVQB010015969">
    <property type="protein sequence ID" value="CAG8777673.1"/>
    <property type="molecule type" value="Genomic_DNA"/>
</dbReference>